<sequence length="314" mass="35317">MVKLQTSKPLLVRRRTSWKWLIWAVVIILLVVIIAVVGISVYVGWSLTHPARKPVTTTPASVHLTYDNIQFMSRTRDVQLKGWFLPSATGKKDRTLIFADGYAQNRLQEELPALSLVKSLINDGYNVVMFDFRDCGKSGGTETTVGQLEQQDLLGAVDWVKQNHPSKVGLIGFSMGATTSLLAAADDPSIVGVIADSPFNNLLSYLKDNLSDWSHLPNFPFTPLILDIIPPLTGMHPEEVNALSAVDRIYPRPVLFIHSQTDKDIPYTNSETMWEKHKDRFQFWETTGVGHVGSYAKYKEMYTDKVERFFGALM</sequence>
<dbReference type="RefSeq" id="WP_307414340.1">
    <property type="nucleotide sequence ID" value="NZ_JAUSTW010000028.1"/>
</dbReference>
<dbReference type="InterPro" id="IPR000383">
    <property type="entry name" value="Xaa-Pro-like_dom"/>
</dbReference>
<keyword evidence="1" id="KW-0812">Transmembrane</keyword>
<feature type="transmembrane region" description="Helical" evidence="1">
    <location>
        <begin position="20"/>
        <end position="45"/>
    </location>
</feature>
<evidence type="ECO:0000256" key="1">
    <source>
        <dbReference type="SAM" id="Phobius"/>
    </source>
</evidence>
<evidence type="ECO:0000259" key="2">
    <source>
        <dbReference type="Pfam" id="PF02129"/>
    </source>
</evidence>
<keyword evidence="1" id="KW-0472">Membrane</keyword>
<feature type="domain" description="Xaa-Pro dipeptidyl-peptidase-like" evidence="2">
    <location>
        <begin position="85"/>
        <end position="209"/>
    </location>
</feature>
<dbReference type="PANTHER" id="PTHR43358:SF4">
    <property type="entry name" value="ALPHA_BETA HYDROLASE FOLD-1 DOMAIN-CONTAINING PROTEIN"/>
    <property type="match status" value="1"/>
</dbReference>
<dbReference type="EMBL" id="JAUSTW010000028">
    <property type="protein sequence ID" value="MDQ0202307.1"/>
    <property type="molecule type" value="Genomic_DNA"/>
</dbReference>
<dbReference type="Gene3D" id="3.40.50.1820">
    <property type="entry name" value="alpha/beta hydrolase"/>
    <property type="match status" value="1"/>
</dbReference>
<name>A0ABT9Y3C0_9BACI</name>
<dbReference type="SUPFAM" id="SSF53474">
    <property type="entry name" value="alpha/beta-Hydrolases"/>
    <property type="match status" value="1"/>
</dbReference>
<gene>
    <name evidence="3" type="ORF">J2S10_005545</name>
</gene>
<dbReference type="Proteomes" id="UP001224122">
    <property type="component" value="Unassembled WGS sequence"/>
</dbReference>
<dbReference type="Pfam" id="PF02129">
    <property type="entry name" value="Peptidase_S15"/>
    <property type="match status" value="1"/>
</dbReference>
<proteinExistence type="predicted"/>
<comment type="caution">
    <text evidence="3">The sequence shown here is derived from an EMBL/GenBank/DDBJ whole genome shotgun (WGS) entry which is preliminary data.</text>
</comment>
<reference evidence="3 4" key="1">
    <citation type="submission" date="2023-07" db="EMBL/GenBank/DDBJ databases">
        <title>Genomic Encyclopedia of Type Strains, Phase IV (KMG-IV): sequencing the most valuable type-strain genomes for metagenomic binning, comparative biology and taxonomic classification.</title>
        <authorList>
            <person name="Goeker M."/>
        </authorList>
    </citation>
    <scope>NUCLEOTIDE SEQUENCE [LARGE SCALE GENOMIC DNA]</scope>
    <source>
        <strain evidence="3 4">DSM 27594</strain>
    </source>
</reference>
<evidence type="ECO:0000313" key="3">
    <source>
        <dbReference type="EMBL" id="MDQ0202307.1"/>
    </source>
</evidence>
<dbReference type="InterPro" id="IPR029058">
    <property type="entry name" value="AB_hydrolase_fold"/>
</dbReference>
<dbReference type="InterPro" id="IPR052920">
    <property type="entry name" value="DNA-binding_regulatory"/>
</dbReference>
<keyword evidence="4" id="KW-1185">Reference proteome</keyword>
<keyword evidence="1" id="KW-1133">Transmembrane helix</keyword>
<protein>
    <submittedName>
        <fullName evidence="3">Pimeloyl-ACP methyl ester carboxylesterase</fullName>
    </submittedName>
</protein>
<organism evidence="3 4">
    <name type="scientific">Neobacillus ginsengisoli</name>
    <dbReference type="NCBI Taxonomy" id="904295"/>
    <lineage>
        <taxon>Bacteria</taxon>
        <taxon>Bacillati</taxon>
        <taxon>Bacillota</taxon>
        <taxon>Bacilli</taxon>
        <taxon>Bacillales</taxon>
        <taxon>Bacillaceae</taxon>
        <taxon>Neobacillus</taxon>
    </lineage>
</organism>
<evidence type="ECO:0000313" key="4">
    <source>
        <dbReference type="Proteomes" id="UP001224122"/>
    </source>
</evidence>
<accession>A0ABT9Y3C0</accession>
<dbReference type="PANTHER" id="PTHR43358">
    <property type="entry name" value="ALPHA/BETA-HYDROLASE"/>
    <property type="match status" value="1"/>
</dbReference>